<evidence type="ECO:0000256" key="1">
    <source>
        <dbReference type="SAM" id="MobiDB-lite"/>
    </source>
</evidence>
<feature type="transmembrane region" description="Helical" evidence="2">
    <location>
        <begin position="39"/>
        <end position="59"/>
    </location>
</feature>
<sequence>MSTDIDWQHELDSSFGRGHDVAPGHYVAAGRRAVRRRRATAVVLAAAVVVGGGAVWAVGPDDAVRGDAPVATEGVAPTPDETATATPDRDRRRPRATPSMSVEEEFAGNAAILDADGTLKVSPLAGRVLQRVDNPMRYSPAQGHSAAIRVIYQGAETYLLLAADTDGGLSTHVNTATGDFDGWLASKVALQQGLDGFTGAATDPASASGPPPDLLELEPGGAVVPAKGVVVLQQDTSPDLGPGFATPGSLTGAVRVLVDERPRFAAYRVVDGELEVIAAPGSFDSMSAFLRWARQQYASGEGMR</sequence>
<keyword evidence="4" id="KW-1185">Reference proteome</keyword>
<name>A0ABT1KST4_9ACTN</name>
<proteinExistence type="predicted"/>
<evidence type="ECO:0000313" key="3">
    <source>
        <dbReference type="EMBL" id="MCP3420808.1"/>
    </source>
</evidence>
<evidence type="ECO:0000313" key="4">
    <source>
        <dbReference type="Proteomes" id="UP001204524"/>
    </source>
</evidence>
<evidence type="ECO:0008006" key="5">
    <source>
        <dbReference type="Google" id="ProtNLM"/>
    </source>
</evidence>
<feature type="compositionally biased region" description="Low complexity" evidence="1">
    <location>
        <begin position="76"/>
        <end position="86"/>
    </location>
</feature>
<accession>A0ABT1KST4</accession>
<feature type="region of interest" description="Disordered" evidence="1">
    <location>
        <begin position="67"/>
        <end position="102"/>
    </location>
</feature>
<comment type="caution">
    <text evidence="3">The sequence shown here is derived from an EMBL/GenBank/DDBJ whole genome shotgun (WGS) entry which is preliminary data.</text>
</comment>
<dbReference type="Proteomes" id="UP001204524">
    <property type="component" value="Unassembled WGS sequence"/>
</dbReference>
<keyword evidence="2" id="KW-1133">Transmembrane helix</keyword>
<reference evidence="3 4" key="1">
    <citation type="submission" date="2022-06" db="EMBL/GenBank/DDBJ databases">
        <authorList>
            <person name="So Y."/>
        </authorList>
    </citation>
    <scope>NUCLEOTIDE SEQUENCE [LARGE SCALE GENOMIC DNA]</scope>
    <source>
        <strain evidence="3 4">STR3</strain>
    </source>
</reference>
<gene>
    <name evidence="3" type="ORF">NCI01_03265</name>
</gene>
<evidence type="ECO:0000256" key="2">
    <source>
        <dbReference type="SAM" id="Phobius"/>
    </source>
</evidence>
<protein>
    <recommendedName>
        <fullName evidence="5">DUF2092 domain-containing protein</fullName>
    </recommendedName>
</protein>
<organism evidence="3 4">
    <name type="scientific">Nocardioides pinisoli</name>
    <dbReference type="NCBI Taxonomy" id="2950279"/>
    <lineage>
        <taxon>Bacteria</taxon>
        <taxon>Bacillati</taxon>
        <taxon>Actinomycetota</taxon>
        <taxon>Actinomycetes</taxon>
        <taxon>Propionibacteriales</taxon>
        <taxon>Nocardioidaceae</taxon>
        <taxon>Nocardioides</taxon>
    </lineage>
</organism>
<dbReference type="RefSeq" id="WP_254180032.1">
    <property type="nucleotide sequence ID" value="NZ_JANARS010000001.1"/>
</dbReference>
<keyword evidence="2" id="KW-0472">Membrane</keyword>
<dbReference type="EMBL" id="JANARS010000001">
    <property type="protein sequence ID" value="MCP3420808.1"/>
    <property type="molecule type" value="Genomic_DNA"/>
</dbReference>
<keyword evidence="2" id="KW-0812">Transmembrane</keyword>